<accession>A0A177FDG4</accession>
<dbReference type="Pfam" id="PF00651">
    <property type="entry name" value="BTB"/>
    <property type="match status" value="1"/>
</dbReference>
<dbReference type="InterPro" id="IPR011333">
    <property type="entry name" value="SKP1/BTB/POZ_sf"/>
</dbReference>
<evidence type="ECO:0000259" key="1">
    <source>
        <dbReference type="PROSITE" id="PS50097"/>
    </source>
</evidence>
<dbReference type="Proteomes" id="UP000077002">
    <property type="component" value="Unassembled WGS sequence"/>
</dbReference>
<gene>
    <name evidence="2" type="ORF">AYO21_03465</name>
</gene>
<comment type="caution">
    <text evidence="2">The sequence shown here is derived from an EMBL/GenBank/DDBJ whole genome shotgun (WGS) entry which is preliminary data.</text>
</comment>
<dbReference type="CDD" id="cd18186">
    <property type="entry name" value="BTB_POZ_ZBTB_KLHL-like"/>
    <property type="match status" value="1"/>
</dbReference>
<organism evidence="2 3">
    <name type="scientific">Fonsecaea monophora</name>
    <dbReference type="NCBI Taxonomy" id="254056"/>
    <lineage>
        <taxon>Eukaryota</taxon>
        <taxon>Fungi</taxon>
        <taxon>Dikarya</taxon>
        <taxon>Ascomycota</taxon>
        <taxon>Pezizomycotina</taxon>
        <taxon>Eurotiomycetes</taxon>
        <taxon>Chaetothyriomycetidae</taxon>
        <taxon>Chaetothyriales</taxon>
        <taxon>Herpotrichiellaceae</taxon>
        <taxon>Fonsecaea</taxon>
    </lineage>
</organism>
<dbReference type="SMART" id="SM00225">
    <property type="entry name" value="BTB"/>
    <property type="match status" value="1"/>
</dbReference>
<proteinExistence type="predicted"/>
<dbReference type="OrthoDB" id="5275938at2759"/>
<evidence type="ECO:0000313" key="2">
    <source>
        <dbReference type="EMBL" id="OAG42297.1"/>
    </source>
</evidence>
<dbReference type="SUPFAM" id="SSF54695">
    <property type="entry name" value="POZ domain"/>
    <property type="match status" value="1"/>
</dbReference>
<dbReference type="InterPro" id="IPR000210">
    <property type="entry name" value="BTB/POZ_dom"/>
</dbReference>
<dbReference type="GeneID" id="34598636"/>
<dbReference type="PROSITE" id="PS50097">
    <property type="entry name" value="BTB"/>
    <property type="match status" value="1"/>
</dbReference>
<dbReference type="Gene3D" id="3.30.710.10">
    <property type="entry name" value="Potassium Channel Kv1.1, Chain A"/>
    <property type="match status" value="1"/>
</dbReference>
<dbReference type="RefSeq" id="XP_022514249.1">
    <property type="nucleotide sequence ID" value="XM_022653439.1"/>
</dbReference>
<feature type="domain" description="BTB" evidence="1">
    <location>
        <begin position="12"/>
        <end position="86"/>
    </location>
</feature>
<dbReference type="AlphaFoldDB" id="A0A177FDG4"/>
<evidence type="ECO:0000313" key="3">
    <source>
        <dbReference type="Proteomes" id="UP000077002"/>
    </source>
</evidence>
<name>A0A177FDG4_9EURO</name>
<dbReference type="EMBL" id="LVKK01000017">
    <property type="protein sequence ID" value="OAG42297.1"/>
    <property type="molecule type" value="Genomic_DNA"/>
</dbReference>
<protein>
    <recommendedName>
        <fullName evidence="1">BTB domain-containing protein</fullName>
    </recommendedName>
</protein>
<keyword evidence="3" id="KW-1185">Reference proteome</keyword>
<sequence>MATTCIDIDPIGDLVIEIENERLRTSSKVLSLASPVFAAMLRPGFREGTVRNTEDNLRVVPLPDDDLDAFKLVCRVIHFQLDQIPQELEIDSLEKLALVCDKYQCTVAMRHCAALWLQSLSDTYVAAQLNRQLLVAYLLDLPTAFSDISWRLMQSQAGQFDVLPGLTDHPTVPSSLLDVLNTRRIEINRKMEKIIMQPVSRLLNCSCRASSEGVTKYLSTLRKEAIAPYEEGFEHLSLLKVVEKVSNLPNSLAGESSCTNGSYSRCELAASRDGSMKRKLTKDLSTLMDAEPGLCLDCLQLMGIEKGDHDDK</sequence>
<reference evidence="2 3" key="1">
    <citation type="submission" date="2016-03" db="EMBL/GenBank/DDBJ databases">
        <title>Draft genome sequence of the Fonsecaea monophora CBS 269.37.</title>
        <authorList>
            <person name="Bombassaro A."/>
            <person name="Vinicius W.A."/>
            <person name="De Hoog S."/>
            <person name="Sun J."/>
            <person name="Souza E.M."/>
            <person name="Raittz R.T."/>
            <person name="Costa F."/>
            <person name="Leao A.C."/>
            <person name="Tadra-Sfeir M.Z."/>
            <person name="Baura V."/>
            <person name="Balsanelli E."/>
            <person name="Pedrosa F.O."/>
            <person name="Moreno L.F."/>
            <person name="Steffens M.B."/>
            <person name="Xi L."/>
            <person name="Bocca A.L."/>
            <person name="Felipe M.S."/>
            <person name="Teixeira M."/>
            <person name="Telles Filho F.Q."/>
            <person name="Azevedo C.M."/>
            <person name="Gomes R."/>
            <person name="Vicente V.A."/>
        </authorList>
    </citation>
    <scope>NUCLEOTIDE SEQUENCE [LARGE SCALE GENOMIC DNA]</scope>
    <source>
        <strain evidence="2 3">CBS 269.37</strain>
    </source>
</reference>